<feature type="transmembrane region" description="Helical" evidence="6">
    <location>
        <begin position="12"/>
        <end position="31"/>
    </location>
</feature>
<evidence type="ECO:0000256" key="3">
    <source>
        <dbReference type="ARBA" id="ARBA00022989"/>
    </source>
</evidence>
<sequence length="163" mass="16638">MFAALARVVTSHPSRVVGVWVVAALAVILFAPNLSDHTTGNQQDFLPSSFESVAAQSIGDAEFPATSGATGTLVVSRADGNQLTPADQQTALGLATTLQNDRIAGVTTVSAGQQSIAPDDKVVAIQIAFDGQPGEPQVDDAVPAVRDASSEPSPRCSSPASAR</sequence>
<evidence type="ECO:0000313" key="8">
    <source>
        <dbReference type="EMBL" id="MEE4022181.1"/>
    </source>
</evidence>
<comment type="subcellular location">
    <subcellularLocation>
        <location evidence="1">Membrane</location>
        <topology evidence="1">Multi-pass membrane protein</topology>
    </subcellularLocation>
</comment>
<evidence type="ECO:0000256" key="6">
    <source>
        <dbReference type="SAM" id="Phobius"/>
    </source>
</evidence>
<evidence type="ECO:0000256" key="4">
    <source>
        <dbReference type="ARBA" id="ARBA00023136"/>
    </source>
</evidence>
<evidence type="ECO:0000256" key="1">
    <source>
        <dbReference type="ARBA" id="ARBA00004141"/>
    </source>
</evidence>
<evidence type="ECO:0000256" key="2">
    <source>
        <dbReference type="ARBA" id="ARBA00022692"/>
    </source>
</evidence>
<keyword evidence="9" id="KW-1185">Reference proteome</keyword>
<evidence type="ECO:0000259" key="7">
    <source>
        <dbReference type="Pfam" id="PF03176"/>
    </source>
</evidence>
<accession>A0ABU7MPZ3</accession>
<reference evidence="8 9" key="1">
    <citation type="submission" date="2024-01" db="EMBL/GenBank/DDBJ databases">
        <title>Draft genome sequence of Gordonia sp. PKS22-38.</title>
        <authorList>
            <person name="Suphannarot A."/>
            <person name="Mingma R."/>
        </authorList>
    </citation>
    <scope>NUCLEOTIDE SEQUENCE [LARGE SCALE GENOMIC DNA]</scope>
    <source>
        <strain evidence="8 9">PKS22-38</strain>
    </source>
</reference>
<keyword evidence="3 6" id="KW-1133">Transmembrane helix</keyword>
<comment type="caution">
    <text evidence="8">The sequence shown here is derived from an EMBL/GenBank/DDBJ whole genome shotgun (WGS) entry which is preliminary data.</text>
</comment>
<protein>
    <submittedName>
        <fullName evidence="8">MMPL family transporter</fullName>
    </submittedName>
</protein>
<evidence type="ECO:0000313" key="9">
    <source>
        <dbReference type="Proteomes" id="UP001335729"/>
    </source>
</evidence>
<feature type="region of interest" description="Disordered" evidence="5">
    <location>
        <begin position="131"/>
        <end position="163"/>
    </location>
</feature>
<keyword evidence="2 6" id="KW-0812">Transmembrane</keyword>
<feature type="domain" description="Membrane transport protein MMPL" evidence="7">
    <location>
        <begin position="45"/>
        <end position="153"/>
    </location>
</feature>
<dbReference type="RefSeq" id="WP_330503492.1">
    <property type="nucleotide sequence ID" value="NZ_JAZDUE010000002.1"/>
</dbReference>
<organism evidence="8 9">
    <name type="scientific">Gordonia prachuapensis</name>
    <dbReference type="NCBI Taxonomy" id="3115651"/>
    <lineage>
        <taxon>Bacteria</taxon>
        <taxon>Bacillati</taxon>
        <taxon>Actinomycetota</taxon>
        <taxon>Actinomycetes</taxon>
        <taxon>Mycobacteriales</taxon>
        <taxon>Gordoniaceae</taxon>
        <taxon>Gordonia</taxon>
    </lineage>
</organism>
<dbReference type="InterPro" id="IPR004869">
    <property type="entry name" value="MMPL_dom"/>
</dbReference>
<dbReference type="EMBL" id="JAZDUE010000002">
    <property type="protein sequence ID" value="MEE4022181.1"/>
    <property type="molecule type" value="Genomic_DNA"/>
</dbReference>
<name>A0ABU7MPZ3_9ACTN</name>
<gene>
    <name evidence="8" type="ORF">V1Y59_03735</name>
</gene>
<dbReference type="Proteomes" id="UP001335729">
    <property type="component" value="Unassembled WGS sequence"/>
</dbReference>
<keyword evidence="4 6" id="KW-0472">Membrane</keyword>
<dbReference type="Pfam" id="PF03176">
    <property type="entry name" value="MMPL"/>
    <property type="match status" value="1"/>
</dbReference>
<evidence type="ECO:0000256" key="5">
    <source>
        <dbReference type="SAM" id="MobiDB-lite"/>
    </source>
</evidence>
<proteinExistence type="predicted"/>
<feature type="compositionally biased region" description="Low complexity" evidence="5">
    <location>
        <begin position="150"/>
        <end position="163"/>
    </location>
</feature>